<dbReference type="PANTHER" id="PTHR11608:SF0">
    <property type="entry name" value="BIFUNCTIONAL PROTEIN PYRR"/>
    <property type="match status" value="1"/>
</dbReference>
<dbReference type="InterPro" id="IPR000836">
    <property type="entry name" value="PRTase_dom"/>
</dbReference>
<gene>
    <name evidence="2" type="ORF">CTOB1V02_LOCUS16476</name>
</gene>
<dbReference type="Pfam" id="PF14681">
    <property type="entry name" value="UPRTase"/>
    <property type="match status" value="1"/>
</dbReference>
<dbReference type="InterPro" id="IPR050137">
    <property type="entry name" value="PyrR_bifunctional"/>
</dbReference>
<dbReference type="NCBIfam" id="NF001097">
    <property type="entry name" value="PRK00129.1"/>
    <property type="match status" value="1"/>
</dbReference>
<feature type="domain" description="Phosphoribosyltransferase" evidence="1">
    <location>
        <begin position="1"/>
        <end position="127"/>
    </location>
</feature>
<dbReference type="CDD" id="cd06223">
    <property type="entry name" value="PRTases_typeI"/>
    <property type="match status" value="1"/>
</dbReference>
<reference evidence="2" key="1">
    <citation type="submission" date="2020-11" db="EMBL/GenBank/DDBJ databases">
        <authorList>
            <person name="Tran Van P."/>
        </authorList>
    </citation>
    <scope>NUCLEOTIDE SEQUENCE</scope>
</reference>
<evidence type="ECO:0000313" key="2">
    <source>
        <dbReference type="EMBL" id="CAD7238661.1"/>
    </source>
</evidence>
<dbReference type="EMBL" id="OB706198">
    <property type="protein sequence ID" value="CAD7238661.1"/>
    <property type="molecule type" value="Genomic_DNA"/>
</dbReference>
<organism evidence="2">
    <name type="scientific">Cyprideis torosa</name>
    <dbReference type="NCBI Taxonomy" id="163714"/>
    <lineage>
        <taxon>Eukaryota</taxon>
        <taxon>Metazoa</taxon>
        <taxon>Ecdysozoa</taxon>
        <taxon>Arthropoda</taxon>
        <taxon>Crustacea</taxon>
        <taxon>Oligostraca</taxon>
        <taxon>Ostracoda</taxon>
        <taxon>Podocopa</taxon>
        <taxon>Podocopida</taxon>
        <taxon>Cytherocopina</taxon>
        <taxon>Cytheroidea</taxon>
        <taxon>Cytherideidae</taxon>
        <taxon>Cyprideis</taxon>
    </lineage>
</organism>
<dbReference type="SUPFAM" id="SSF53271">
    <property type="entry name" value="PRTase-like"/>
    <property type="match status" value="1"/>
</dbReference>
<dbReference type="Gene3D" id="3.40.50.2020">
    <property type="match status" value="1"/>
</dbReference>
<name>A0A7R8WUX3_9CRUS</name>
<dbReference type="InterPro" id="IPR029057">
    <property type="entry name" value="PRTase-like"/>
</dbReference>
<evidence type="ECO:0000259" key="1">
    <source>
        <dbReference type="Pfam" id="PF14681"/>
    </source>
</evidence>
<protein>
    <recommendedName>
        <fullName evidence="1">Phosphoribosyltransferase domain-containing protein</fullName>
    </recommendedName>
</protein>
<dbReference type="PANTHER" id="PTHR11608">
    <property type="entry name" value="BIFUNCTIONAL PROTEIN PYRR"/>
    <property type="match status" value="1"/>
</dbReference>
<dbReference type="OrthoDB" id="10257085at2759"/>
<accession>A0A7R8WUX3</accession>
<proteinExistence type="predicted"/>
<sequence>MHQGMLSYLDKAENAFISAFRSHHKDGTFEIKLEYVTCPSLEGKTLILSDSMIATGASVEATLEAIEDYGTPSEIHVATVISSKQGLEYVERLHQKIHIWTAAIDEELTAKSYIVPGLGDAGDLSYGSKLQE</sequence>
<dbReference type="AlphaFoldDB" id="A0A7R8WUX3"/>